<gene>
    <name evidence="3" type="ORF">BD293_2450</name>
</gene>
<dbReference type="Gene3D" id="3.40.190.10">
    <property type="entry name" value="Periplasmic binding protein-like II"/>
    <property type="match status" value="1"/>
</dbReference>
<keyword evidence="2" id="KW-0732">Signal</keyword>
<dbReference type="CDD" id="cd07012">
    <property type="entry name" value="PBP2_Bug_TTT"/>
    <property type="match status" value="1"/>
</dbReference>
<dbReference type="PIRSF" id="PIRSF017082">
    <property type="entry name" value="YflP"/>
    <property type="match status" value="1"/>
</dbReference>
<evidence type="ECO:0000256" key="2">
    <source>
        <dbReference type="SAM" id="SignalP"/>
    </source>
</evidence>
<keyword evidence="4" id="KW-1185">Reference proteome</keyword>
<organism evidence="3 4">
    <name type="scientific">Roseinatronobacter monicus</name>
    <dbReference type="NCBI Taxonomy" id="393481"/>
    <lineage>
        <taxon>Bacteria</taxon>
        <taxon>Pseudomonadati</taxon>
        <taxon>Pseudomonadota</taxon>
        <taxon>Alphaproteobacteria</taxon>
        <taxon>Rhodobacterales</taxon>
        <taxon>Paracoccaceae</taxon>
        <taxon>Roseinatronobacter</taxon>
    </lineage>
</organism>
<comment type="caution">
    <text evidence="3">The sequence shown here is derived from an EMBL/GenBank/DDBJ whole genome shotgun (WGS) entry which is preliminary data.</text>
</comment>
<dbReference type="Pfam" id="PF03401">
    <property type="entry name" value="TctC"/>
    <property type="match status" value="1"/>
</dbReference>
<sequence>MNKRTFLAVSTSALALGAVVAVPAVAQDDWPTAPLTMVIGFAPGGSTDIQGRVLANVMEAHLGQPVNVVNQPGAGAAVAFSRLANADPDGYTFLFGGVTALTFTPILQDVEYEIDDFEYLAGLALTQPAIVTAAGQPFTTFEEILEYGRENRVTYAQQTGLDEAIIRRVAEQEGLDLAIVPTGGGGGMAPLVLGREVDFAYSGGTHAQYTPSDEMVVAAFLTSERSPFYPDVPTLMELGYDYSIEDWRTVIVPAGVPDSVKETLMGAAEFASESEEFRAVTEDNIFFPVVYMDQDEMEENVRRVRASTEEVMGD</sequence>
<name>A0A543KFE1_9RHOB</name>
<feature type="chain" id="PRO_5022130375" evidence="2">
    <location>
        <begin position="27"/>
        <end position="314"/>
    </location>
</feature>
<comment type="similarity">
    <text evidence="1">Belongs to the UPF0065 (bug) family.</text>
</comment>
<dbReference type="OrthoDB" id="7248487at2"/>
<dbReference type="Gene3D" id="3.40.190.150">
    <property type="entry name" value="Bordetella uptake gene, domain 1"/>
    <property type="match status" value="1"/>
</dbReference>
<dbReference type="InterPro" id="IPR042100">
    <property type="entry name" value="Bug_dom1"/>
</dbReference>
<evidence type="ECO:0000256" key="1">
    <source>
        <dbReference type="ARBA" id="ARBA00006987"/>
    </source>
</evidence>
<dbReference type="PANTHER" id="PTHR42928">
    <property type="entry name" value="TRICARBOXYLATE-BINDING PROTEIN"/>
    <property type="match status" value="1"/>
</dbReference>
<dbReference type="Proteomes" id="UP000320582">
    <property type="component" value="Unassembled WGS sequence"/>
</dbReference>
<keyword evidence="3" id="KW-0675">Receptor</keyword>
<dbReference type="InterPro" id="IPR005064">
    <property type="entry name" value="BUG"/>
</dbReference>
<reference evidence="3 4" key="1">
    <citation type="submission" date="2019-06" db="EMBL/GenBank/DDBJ databases">
        <title>Genomic Encyclopedia of Archaeal and Bacterial Type Strains, Phase II (KMG-II): from individual species to whole genera.</title>
        <authorList>
            <person name="Goeker M."/>
        </authorList>
    </citation>
    <scope>NUCLEOTIDE SEQUENCE [LARGE SCALE GENOMIC DNA]</scope>
    <source>
        <strain evidence="3 4">DSM 18423</strain>
    </source>
</reference>
<accession>A0A543KFE1</accession>
<evidence type="ECO:0000313" key="4">
    <source>
        <dbReference type="Proteomes" id="UP000320582"/>
    </source>
</evidence>
<proteinExistence type="inferred from homology"/>
<dbReference type="EMBL" id="VFPT01000001">
    <property type="protein sequence ID" value="TQM93800.1"/>
    <property type="molecule type" value="Genomic_DNA"/>
</dbReference>
<dbReference type="RefSeq" id="WP_142082016.1">
    <property type="nucleotide sequence ID" value="NZ_VFPT01000001.1"/>
</dbReference>
<protein>
    <submittedName>
        <fullName evidence="3">Tripartite-type tricarboxylate transporter receptor subunit TctC</fullName>
    </submittedName>
</protein>
<dbReference type="AlphaFoldDB" id="A0A543KFE1"/>
<dbReference type="PANTHER" id="PTHR42928:SF5">
    <property type="entry name" value="BLR1237 PROTEIN"/>
    <property type="match status" value="1"/>
</dbReference>
<evidence type="ECO:0000313" key="3">
    <source>
        <dbReference type="EMBL" id="TQM93800.1"/>
    </source>
</evidence>
<feature type="signal peptide" evidence="2">
    <location>
        <begin position="1"/>
        <end position="26"/>
    </location>
</feature>